<dbReference type="RefSeq" id="WP_127764083.1">
    <property type="nucleotide sequence ID" value="NZ_SADE01000001.1"/>
</dbReference>
<dbReference type="Pfam" id="PF07310">
    <property type="entry name" value="PAS_5"/>
    <property type="match status" value="1"/>
</dbReference>
<evidence type="ECO:0000313" key="2">
    <source>
        <dbReference type="Proteomes" id="UP000287447"/>
    </source>
</evidence>
<reference evidence="2" key="1">
    <citation type="submission" date="2019-01" db="EMBL/GenBank/DDBJ databases">
        <title>Gri0909 isolated from a small marine red alga.</title>
        <authorList>
            <person name="Kim J."/>
            <person name="Jeong S.E."/>
            <person name="Jeon C.O."/>
        </authorList>
    </citation>
    <scope>NUCLEOTIDE SEQUENCE [LARGE SCALE GENOMIC DNA]</scope>
    <source>
        <strain evidence="2">Gri0909</strain>
    </source>
</reference>
<comment type="caution">
    <text evidence="1">The sequence shown here is derived from an EMBL/GenBank/DDBJ whole genome shotgun (WGS) entry which is preliminary data.</text>
</comment>
<dbReference type="OrthoDB" id="7359143at2"/>
<proteinExistence type="predicted"/>
<accession>A0A3S3UR81</accession>
<name>A0A3S3UR81_9PROT</name>
<dbReference type="InterPro" id="IPR009922">
    <property type="entry name" value="DUF1457"/>
</dbReference>
<organism evidence="1 2">
    <name type="scientific">Hwanghaeella grinnelliae</name>
    <dbReference type="NCBI Taxonomy" id="2500179"/>
    <lineage>
        <taxon>Bacteria</taxon>
        <taxon>Pseudomonadati</taxon>
        <taxon>Pseudomonadota</taxon>
        <taxon>Alphaproteobacteria</taxon>
        <taxon>Rhodospirillales</taxon>
        <taxon>Rhodospirillaceae</taxon>
        <taxon>Hwanghaeella</taxon>
    </lineage>
</organism>
<dbReference type="AlphaFoldDB" id="A0A3S3UR81"/>
<protein>
    <submittedName>
        <fullName evidence="1">PAS domain-containing protein</fullName>
    </submittedName>
</protein>
<dbReference type="EMBL" id="SADE01000001">
    <property type="protein sequence ID" value="RVU38711.1"/>
    <property type="molecule type" value="Genomic_DNA"/>
</dbReference>
<evidence type="ECO:0000313" key="1">
    <source>
        <dbReference type="EMBL" id="RVU38711.1"/>
    </source>
</evidence>
<dbReference type="Proteomes" id="UP000287447">
    <property type="component" value="Unassembled WGS sequence"/>
</dbReference>
<gene>
    <name evidence="1" type="ORF">EOI86_05415</name>
</gene>
<keyword evidence="2" id="KW-1185">Reference proteome</keyword>
<sequence length="185" mass="20854">MPPAESGETQPVSGAEKIATFLESRNVLRFFDYWRSKRTGRGLPSRRDIDPIEIPWALPWIFLMDYEVPETFRFRLAGQELVDVFGRRLKGSTLKDVLSDEVFPQVTERWLPLVNSRAAICMKGMVYEVKGRLPIGERIVLPLADEPDGPVTGLAGVTIFSWVPEGALPERKPAEVLTVPIDTIF</sequence>